<name>A0A3S2WWC1_9BURK</name>
<accession>A0A3S2WWC1</accession>
<keyword evidence="2" id="KW-1185">Reference proteome</keyword>
<protein>
    <submittedName>
        <fullName evidence="1">Uncharacterized protein</fullName>
    </submittedName>
</protein>
<gene>
    <name evidence="1" type="ORF">ENE75_24130</name>
</gene>
<dbReference type="Proteomes" id="UP000288178">
    <property type="component" value="Unassembled WGS sequence"/>
</dbReference>
<dbReference type="OrthoDB" id="470139at2"/>
<organism evidence="1 2">
    <name type="scientific">Rubrivivax albus</name>
    <dbReference type="NCBI Taxonomy" id="2499835"/>
    <lineage>
        <taxon>Bacteria</taxon>
        <taxon>Pseudomonadati</taxon>
        <taxon>Pseudomonadota</taxon>
        <taxon>Betaproteobacteria</taxon>
        <taxon>Burkholderiales</taxon>
        <taxon>Sphaerotilaceae</taxon>
        <taxon>Rubrivivax</taxon>
    </lineage>
</organism>
<dbReference type="RefSeq" id="WP_128201571.1">
    <property type="nucleotide sequence ID" value="NZ_SACT01000016.1"/>
</dbReference>
<evidence type="ECO:0000313" key="2">
    <source>
        <dbReference type="Proteomes" id="UP000288178"/>
    </source>
</evidence>
<proteinExistence type="predicted"/>
<dbReference type="AlphaFoldDB" id="A0A3S2WWC1"/>
<comment type="caution">
    <text evidence="1">The sequence shown here is derived from an EMBL/GenBank/DDBJ whole genome shotgun (WGS) entry which is preliminary data.</text>
</comment>
<reference evidence="1 2" key="1">
    <citation type="submission" date="2019-01" db="EMBL/GenBank/DDBJ databases">
        <authorList>
            <person name="Chen W.-M."/>
        </authorList>
    </citation>
    <scope>NUCLEOTIDE SEQUENCE [LARGE SCALE GENOMIC DNA]</scope>
    <source>
        <strain evidence="1 2">ICH-3</strain>
    </source>
</reference>
<dbReference type="EMBL" id="SACT01000016">
    <property type="protein sequence ID" value="RVT47456.1"/>
    <property type="molecule type" value="Genomic_DNA"/>
</dbReference>
<evidence type="ECO:0000313" key="1">
    <source>
        <dbReference type="EMBL" id="RVT47456.1"/>
    </source>
</evidence>
<sequence>MGWIRRQGDAVTFPRGNWVVPMLRGRSREHPLKWMVLWTCLWSQEPLERALRAFDEAANGQVAIESGDQYLLWPDDGKSVRVALPEAVEEAFKTNQTVRGVMETLGVSLGTVRQWMLEHPEFALAWGRRVHLERLVGAKARMNAAIDAEPAMSRSMLLVNCRQEVAWLRTHAPTTLRRVLDRLPSARVPQGELFAD</sequence>